<dbReference type="EMBL" id="VSSQ01129703">
    <property type="protein sequence ID" value="MPN57751.1"/>
    <property type="molecule type" value="Genomic_DNA"/>
</dbReference>
<evidence type="ECO:0000313" key="1">
    <source>
        <dbReference type="EMBL" id="MPN57751.1"/>
    </source>
</evidence>
<name>A0A645J2E0_9ZZZZ</name>
<protein>
    <submittedName>
        <fullName evidence="1">Uncharacterized protein</fullName>
    </submittedName>
</protein>
<gene>
    <name evidence="1" type="ORF">SDC9_205445</name>
</gene>
<proteinExistence type="predicted"/>
<organism evidence="1">
    <name type="scientific">bioreactor metagenome</name>
    <dbReference type="NCBI Taxonomy" id="1076179"/>
    <lineage>
        <taxon>unclassified sequences</taxon>
        <taxon>metagenomes</taxon>
        <taxon>ecological metagenomes</taxon>
    </lineage>
</organism>
<sequence length="63" mass="6903">MMLLKQDAAGLNHVFGFAVKQADRFDIGLHALNAEFQHGGGGIGNRVEFRRGLVHADICRLGR</sequence>
<comment type="caution">
    <text evidence="1">The sequence shown here is derived from an EMBL/GenBank/DDBJ whole genome shotgun (WGS) entry which is preliminary data.</text>
</comment>
<accession>A0A645J2E0</accession>
<reference evidence="1" key="1">
    <citation type="submission" date="2019-08" db="EMBL/GenBank/DDBJ databases">
        <authorList>
            <person name="Kucharzyk K."/>
            <person name="Murdoch R.W."/>
            <person name="Higgins S."/>
            <person name="Loffler F."/>
        </authorList>
    </citation>
    <scope>NUCLEOTIDE SEQUENCE</scope>
</reference>
<dbReference type="AlphaFoldDB" id="A0A645J2E0"/>